<dbReference type="PANTHER" id="PTHR43441:SF11">
    <property type="entry name" value="RIBOSOMAL-PROTEIN-SERINE ACETYLTRANSFERASE"/>
    <property type="match status" value="1"/>
</dbReference>
<dbReference type="GO" id="GO:0008999">
    <property type="term" value="F:protein-N-terminal-alanine acetyltransferase activity"/>
    <property type="evidence" value="ECO:0007669"/>
    <property type="project" value="TreeGrafter"/>
</dbReference>
<dbReference type="PANTHER" id="PTHR43441">
    <property type="entry name" value="RIBOSOMAL-PROTEIN-SERINE ACETYLTRANSFERASE"/>
    <property type="match status" value="1"/>
</dbReference>
<accession>A0A2K4FCK4</accession>
<sequence length="187" mass="21991">MTNLLLKLKVDEHIYLAQPEMYMAEELYHVIQDNMAHLKPFLDFIDESVSIKDEENYLRMMLRLQAEGKGRVFIIYYDDQLIGTVDIHNVNVHFQRAEVGYWITQGFSGKNIITRCLKVMCDFVFTHLNINKLMLLAEVDNTASNKVATKAHFQYVGQLREHLLTHGHFKDANQYELLKADYYKMLK</sequence>
<evidence type="ECO:0000313" key="3">
    <source>
        <dbReference type="Proteomes" id="UP000242712"/>
    </source>
</evidence>
<feature type="domain" description="N-acetyltransferase" evidence="1">
    <location>
        <begin position="28"/>
        <end position="176"/>
    </location>
</feature>
<dbReference type="OrthoDB" id="9784707at2"/>
<dbReference type="InterPro" id="IPR016181">
    <property type="entry name" value="Acyl_CoA_acyltransferase"/>
</dbReference>
<dbReference type="GO" id="GO:1990189">
    <property type="term" value="F:protein N-terminal-serine acetyltransferase activity"/>
    <property type="evidence" value="ECO:0007669"/>
    <property type="project" value="TreeGrafter"/>
</dbReference>
<dbReference type="Gene3D" id="3.40.630.30">
    <property type="match status" value="1"/>
</dbReference>
<dbReference type="EMBL" id="PPPX01000011">
    <property type="protein sequence ID" value="POA09017.1"/>
    <property type="molecule type" value="Genomic_DNA"/>
</dbReference>
<comment type="caution">
    <text evidence="2">The sequence shown here is derived from an EMBL/GenBank/DDBJ whole genome shotgun (WGS) entry which is preliminary data.</text>
</comment>
<keyword evidence="2" id="KW-0808">Transferase</keyword>
<dbReference type="GeneID" id="98298393"/>
<evidence type="ECO:0000259" key="1">
    <source>
        <dbReference type="PROSITE" id="PS51186"/>
    </source>
</evidence>
<dbReference type="InterPro" id="IPR000182">
    <property type="entry name" value="GNAT_dom"/>
</dbReference>
<dbReference type="RefSeq" id="WP_103371960.1">
    <property type="nucleotide sequence ID" value="NZ_CBCRVO010000002.1"/>
</dbReference>
<dbReference type="PROSITE" id="PS51186">
    <property type="entry name" value="GNAT"/>
    <property type="match status" value="1"/>
</dbReference>
<dbReference type="InterPro" id="IPR051908">
    <property type="entry name" value="Ribosomal_N-acetyltransferase"/>
</dbReference>
<dbReference type="Proteomes" id="UP000242712">
    <property type="component" value="Unassembled WGS sequence"/>
</dbReference>
<dbReference type="Pfam" id="PF13302">
    <property type="entry name" value="Acetyltransf_3"/>
    <property type="match status" value="1"/>
</dbReference>
<name>A0A2K4FCK4_9STAP</name>
<dbReference type="SUPFAM" id="SSF55729">
    <property type="entry name" value="Acyl-CoA N-acyltransferases (Nat)"/>
    <property type="match status" value="1"/>
</dbReference>
<organism evidence="2 3">
    <name type="scientific">Staphylococcus argensis</name>
    <dbReference type="NCBI Taxonomy" id="1607738"/>
    <lineage>
        <taxon>Bacteria</taxon>
        <taxon>Bacillati</taxon>
        <taxon>Bacillota</taxon>
        <taxon>Bacilli</taxon>
        <taxon>Bacillales</taxon>
        <taxon>Staphylococcaceae</taxon>
        <taxon>Staphylococcus</taxon>
    </lineage>
</organism>
<protein>
    <submittedName>
        <fullName evidence="2">GNAT family N-acetyltransferase</fullName>
    </submittedName>
</protein>
<proteinExistence type="predicted"/>
<reference evidence="2 3" key="1">
    <citation type="submission" date="2017-08" db="EMBL/GenBank/DDBJ databases">
        <title>Draft genome sequences of 64 type strains of genus Staph aureus.</title>
        <authorList>
            <person name="Cole K."/>
            <person name="Golubchik T."/>
            <person name="Russell J."/>
            <person name="Foster D."/>
            <person name="Llewelyn M."/>
            <person name="Wilson D."/>
            <person name="Crook D."/>
            <person name="Paul J."/>
        </authorList>
    </citation>
    <scope>NUCLEOTIDE SEQUENCE [LARGE SCALE GENOMIC DNA]</scope>
    <source>
        <strain evidence="2 3">DSM 29875</strain>
    </source>
</reference>
<keyword evidence="3" id="KW-1185">Reference proteome</keyword>
<evidence type="ECO:0000313" key="2">
    <source>
        <dbReference type="EMBL" id="POA09017.1"/>
    </source>
</evidence>
<dbReference type="AlphaFoldDB" id="A0A2K4FCK4"/>
<gene>
    <name evidence="2" type="ORF">CD039_08520</name>
</gene>
<dbReference type="GO" id="GO:0005737">
    <property type="term" value="C:cytoplasm"/>
    <property type="evidence" value="ECO:0007669"/>
    <property type="project" value="TreeGrafter"/>
</dbReference>